<protein>
    <submittedName>
        <fullName evidence="1">Uncharacterized protein</fullName>
    </submittedName>
</protein>
<proteinExistence type="predicted"/>
<evidence type="ECO:0000313" key="2">
    <source>
        <dbReference type="Proteomes" id="UP001597368"/>
    </source>
</evidence>
<organism evidence="1 2">
    <name type="scientific">Nonomuraea mangrovi</name>
    <dbReference type="NCBI Taxonomy" id="2316207"/>
    <lineage>
        <taxon>Bacteria</taxon>
        <taxon>Bacillati</taxon>
        <taxon>Actinomycetota</taxon>
        <taxon>Actinomycetes</taxon>
        <taxon>Streptosporangiales</taxon>
        <taxon>Streptosporangiaceae</taxon>
        <taxon>Nonomuraea</taxon>
    </lineage>
</organism>
<dbReference type="Proteomes" id="UP001597368">
    <property type="component" value="Unassembled WGS sequence"/>
</dbReference>
<accession>A0ABW4T5Q3</accession>
<gene>
    <name evidence="1" type="ORF">ACFSKW_34255</name>
</gene>
<keyword evidence="2" id="KW-1185">Reference proteome</keyword>
<dbReference type="EMBL" id="JBHUFV010000051">
    <property type="protein sequence ID" value="MFD1936549.1"/>
    <property type="molecule type" value="Genomic_DNA"/>
</dbReference>
<sequence length="130" mass="14235">MTILCDFQWVHGVETGVDIGDGQPVWEQTFSTGGRHRNGHAVLVFMVRGLTGSNGAEVRLNNKFIGRIDPYPGANASHWYMQTINISGGPLLDGNNELQVNAAPSANPTPGDIYDDFRLKNIFCIFQQAS</sequence>
<evidence type="ECO:0000313" key="1">
    <source>
        <dbReference type="EMBL" id="MFD1936549.1"/>
    </source>
</evidence>
<comment type="caution">
    <text evidence="1">The sequence shown here is derived from an EMBL/GenBank/DDBJ whole genome shotgun (WGS) entry which is preliminary data.</text>
</comment>
<dbReference type="RefSeq" id="WP_379576933.1">
    <property type="nucleotide sequence ID" value="NZ_JBHUFV010000051.1"/>
</dbReference>
<reference evidence="2" key="1">
    <citation type="journal article" date="2019" name="Int. J. Syst. Evol. Microbiol.">
        <title>The Global Catalogue of Microorganisms (GCM) 10K type strain sequencing project: providing services to taxonomists for standard genome sequencing and annotation.</title>
        <authorList>
            <consortium name="The Broad Institute Genomics Platform"/>
            <consortium name="The Broad Institute Genome Sequencing Center for Infectious Disease"/>
            <person name="Wu L."/>
            <person name="Ma J."/>
        </authorList>
    </citation>
    <scope>NUCLEOTIDE SEQUENCE [LARGE SCALE GENOMIC DNA]</scope>
    <source>
        <strain evidence="2">ICMP 6774ER</strain>
    </source>
</reference>
<name>A0ABW4T5Q3_9ACTN</name>